<proteinExistence type="evidence at transcript level"/>
<accession>A0A090XDD4</accession>
<dbReference type="EMBL" id="GBIH01000915">
    <property type="protein sequence ID" value="JAC93795.1"/>
    <property type="molecule type" value="mRNA"/>
</dbReference>
<sequence length="109" mass="12695">SLKCDEKQQLVAIHLVLVAILGCKEIMTDAAVGHVCNIMHRLRISREHAEHLEAINIYYAVMKQHPYILPKLPQCHRSYLEYIREMAQHVRLNVSHEDDSTQVKDVRKI</sequence>
<feature type="non-terminal residue" evidence="1">
    <location>
        <position position="109"/>
    </location>
</feature>
<organism evidence="1">
    <name type="scientific">Ixodes ricinus</name>
    <name type="common">Common tick</name>
    <name type="synonym">Acarus ricinus</name>
    <dbReference type="NCBI Taxonomy" id="34613"/>
    <lineage>
        <taxon>Eukaryota</taxon>
        <taxon>Metazoa</taxon>
        <taxon>Ecdysozoa</taxon>
        <taxon>Arthropoda</taxon>
        <taxon>Chelicerata</taxon>
        <taxon>Arachnida</taxon>
        <taxon>Acari</taxon>
        <taxon>Parasitiformes</taxon>
        <taxon>Ixodida</taxon>
        <taxon>Ixodoidea</taxon>
        <taxon>Ixodidae</taxon>
        <taxon>Ixodinae</taxon>
        <taxon>Ixodes</taxon>
    </lineage>
</organism>
<name>A0A090XDD4_IXORI</name>
<reference evidence="1" key="1">
    <citation type="journal article" date="2015" name="PLoS Negl. Trop. Dis.">
        <title>Deep Sequencing Analysis of the Ixodes ricinus Haemocytome.</title>
        <authorList>
            <person name="Kotsyfakis M."/>
            <person name="Kopacek P."/>
            <person name="Franta Z."/>
            <person name="Pedra J.H."/>
            <person name="Ribeiro J.M."/>
        </authorList>
    </citation>
    <scope>NUCLEOTIDE SEQUENCE</scope>
</reference>
<feature type="non-terminal residue" evidence="1">
    <location>
        <position position="1"/>
    </location>
</feature>
<evidence type="ECO:0000313" key="1">
    <source>
        <dbReference type="EMBL" id="JAC93795.1"/>
    </source>
</evidence>
<dbReference type="AlphaFoldDB" id="A0A090XDD4"/>
<protein>
    <submittedName>
        <fullName evidence="1">Uncharacterized protein</fullName>
    </submittedName>
</protein>